<dbReference type="AlphaFoldDB" id="A0A923TDM1"/>
<name>A0A923TDM1_9BACT</name>
<keyword evidence="1" id="KW-0732">Signal</keyword>
<proteinExistence type="predicted"/>
<evidence type="ECO:0000313" key="2">
    <source>
        <dbReference type="EMBL" id="MBC6994992.1"/>
    </source>
</evidence>
<feature type="signal peptide" evidence="1">
    <location>
        <begin position="1"/>
        <end position="24"/>
    </location>
</feature>
<feature type="chain" id="PRO_5037760765" evidence="1">
    <location>
        <begin position="25"/>
        <end position="169"/>
    </location>
</feature>
<reference evidence="2" key="1">
    <citation type="submission" date="2020-08" db="EMBL/GenBank/DDBJ databases">
        <title>Lewinella bacteria from marine environments.</title>
        <authorList>
            <person name="Zhong Y."/>
        </authorList>
    </citation>
    <scope>NUCLEOTIDE SEQUENCE</scope>
    <source>
        <strain evidence="2">KCTC 42187</strain>
    </source>
</reference>
<organism evidence="2 3">
    <name type="scientific">Neolewinella lacunae</name>
    <dbReference type="NCBI Taxonomy" id="1517758"/>
    <lineage>
        <taxon>Bacteria</taxon>
        <taxon>Pseudomonadati</taxon>
        <taxon>Bacteroidota</taxon>
        <taxon>Saprospiria</taxon>
        <taxon>Saprospirales</taxon>
        <taxon>Lewinellaceae</taxon>
        <taxon>Neolewinella</taxon>
    </lineage>
</organism>
<accession>A0A923TDM1</accession>
<evidence type="ECO:0000256" key="1">
    <source>
        <dbReference type="SAM" id="SignalP"/>
    </source>
</evidence>
<dbReference type="Proteomes" id="UP000650081">
    <property type="component" value="Unassembled WGS sequence"/>
</dbReference>
<keyword evidence="3" id="KW-1185">Reference proteome</keyword>
<dbReference type="RefSeq" id="WP_187467046.1">
    <property type="nucleotide sequence ID" value="NZ_JACSIT010000115.1"/>
</dbReference>
<dbReference type="EMBL" id="JACSIT010000115">
    <property type="protein sequence ID" value="MBC6994992.1"/>
    <property type="molecule type" value="Genomic_DNA"/>
</dbReference>
<gene>
    <name evidence="2" type="ORF">H9S92_12505</name>
</gene>
<protein>
    <submittedName>
        <fullName evidence="2">Uncharacterized protein</fullName>
    </submittedName>
</protein>
<comment type="caution">
    <text evidence="2">The sequence shown here is derived from an EMBL/GenBank/DDBJ whole genome shotgun (WGS) entry which is preliminary data.</text>
</comment>
<sequence length="169" mass="18320">MKNLFRTIALTLCLCFIFQSEAVAQDYKSAVGLRLGYPWAASYKTFISESNAIEVYASYRGFTGWSWIGLNGAYQIHNDLGSTEGLQWYYGGGAGIQFWSAGDVDLSGTFFNISGYLGLQYTFADTPISLTADWVPTFFIGDGFGGFGGFGGGYGNLGVRYVLSGNGKK</sequence>
<evidence type="ECO:0000313" key="3">
    <source>
        <dbReference type="Proteomes" id="UP000650081"/>
    </source>
</evidence>